<proteinExistence type="predicted"/>
<dbReference type="PROSITE" id="PS51233">
    <property type="entry name" value="VWFD"/>
    <property type="match status" value="1"/>
</dbReference>
<comment type="caution">
    <text evidence="2">The sequence shown here is derived from an EMBL/GenBank/DDBJ whole genome shotgun (WGS) entry which is preliminary data.</text>
</comment>
<dbReference type="AlphaFoldDB" id="A0A3M7PKJ6"/>
<protein>
    <submittedName>
        <fullName evidence="2">von Willebrand factor D and EGF domain-containing-like isoform X1</fullName>
    </submittedName>
</protein>
<dbReference type="EMBL" id="REGN01010124">
    <property type="protein sequence ID" value="RMZ99646.1"/>
    <property type="molecule type" value="Genomic_DNA"/>
</dbReference>
<dbReference type="Proteomes" id="UP000276133">
    <property type="component" value="Unassembled WGS sequence"/>
</dbReference>
<evidence type="ECO:0000259" key="1">
    <source>
        <dbReference type="PROSITE" id="PS51233"/>
    </source>
</evidence>
<feature type="domain" description="VWFD" evidence="1">
    <location>
        <begin position="45"/>
        <end position="245"/>
    </location>
</feature>
<dbReference type="OrthoDB" id="10001041at2759"/>
<name>A0A3M7PKJ6_BRAPC</name>
<accession>A0A3M7PKJ6</accession>
<evidence type="ECO:0000313" key="2">
    <source>
        <dbReference type="EMBL" id="RMZ99646.1"/>
    </source>
</evidence>
<keyword evidence="3" id="KW-1185">Reference proteome</keyword>
<organism evidence="2 3">
    <name type="scientific">Brachionus plicatilis</name>
    <name type="common">Marine rotifer</name>
    <name type="synonym">Brachionus muelleri</name>
    <dbReference type="NCBI Taxonomy" id="10195"/>
    <lineage>
        <taxon>Eukaryota</taxon>
        <taxon>Metazoa</taxon>
        <taxon>Spiralia</taxon>
        <taxon>Gnathifera</taxon>
        <taxon>Rotifera</taxon>
        <taxon>Eurotatoria</taxon>
        <taxon>Monogononta</taxon>
        <taxon>Pseudotrocha</taxon>
        <taxon>Ploima</taxon>
        <taxon>Brachionidae</taxon>
        <taxon>Brachionus</taxon>
    </lineage>
</organism>
<reference evidence="2 3" key="1">
    <citation type="journal article" date="2018" name="Sci. Rep.">
        <title>Genomic signatures of local adaptation to the degree of environmental predictability in rotifers.</title>
        <authorList>
            <person name="Franch-Gras L."/>
            <person name="Hahn C."/>
            <person name="Garcia-Roger E.M."/>
            <person name="Carmona M.J."/>
            <person name="Serra M."/>
            <person name="Gomez A."/>
        </authorList>
    </citation>
    <scope>NUCLEOTIDE SEQUENCE [LARGE SCALE GENOMIC DNA]</scope>
    <source>
        <strain evidence="2">HYR1</strain>
    </source>
</reference>
<gene>
    <name evidence="2" type="ORF">BpHYR1_013517</name>
</gene>
<sequence>MLFKEINLSENKVKKHLHMPSLKSAFNNEIVFLVNFVFSSRPLSNFATCFNDPHCRTFDGKWFELQQAGEYLMYENVETQTRIHVRSLLCNPGGFTWPGYPPPYCLNKIFIQYFYELIRIDVSRNIILYSDYSRNIVNQPVHFDSSGNVKNDLNSLIIKRVGYSFEIITGYGLVLRIYGYVWNYFMYINRYDIIPAKGDAGKIDGLFSNWDNDRTNDLTKLKDGQSSTDLPAIFQSYLASSNNIPSLETSYYSFNSTDISYMHSFCASVGIDFFSSPDQRSPCANGRNEDAFGYQKIRSKRSTDTLEDPIEKINRIGESNSFKKFLSLAPMPHAPRRLLKIDHVMCVFENLKNFS</sequence>
<dbReference type="InterPro" id="IPR001846">
    <property type="entry name" value="VWF_type-D"/>
</dbReference>
<evidence type="ECO:0000313" key="3">
    <source>
        <dbReference type="Proteomes" id="UP000276133"/>
    </source>
</evidence>